<dbReference type="GO" id="GO:0003677">
    <property type="term" value="F:DNA binding"/>
    <property type="evidence" value="ECO:0007669"/>
    <property type="project" value="UniProtKB-KW"/>
</dbReference>
<organism evidence="6 7">
    <name type="scientific">Streptomyces broussonetiae</name>
    <dbReference type="NCBI Taxonomy" id="2686304"/>
    <lineage>
        <taxon>Bacteria</taxon>
        <taxon>Bacillati</taxon>
        <taxon>Actinomycetota</taxon>
        <taxon>Actinomycetes</taxon>
        <taxon>Kitasatosporales</taxon>
        <taxon>Streptomycetaceae</taxon>
        <taxon>Streptomyces</taxon>
    </lineage>
</organism>
<dbReference type="Gene3D" id="3.40.190.10">
    <property type="entry name" value="Periplasmic binding protein-like II"/>
    <property type="match status" value="2"/>
</dbReference>
<keyword evidence="4" id="KW-0804">Transcription</keyword>
<accession>A0A6I6MVS9</accession>
<evidence type="ECO:0000259" key="5">
    <source>
        <dbReference type="PROSITE" id="PS50931"/>
    </source>
</evidence>
<dbReference type="GO" id="GO:0032993">
    <property type="term" value="C:protein-DNA complex"/>
    <property type="evidence" value="ECO:0007669"/>
    <property type="project" value="TreeGrafter"/>
</dbReference>
<evidence type="ECO:0000313" key="7">
    <source>
        <dbReference type="Proteomes" id="UP000436138"/>
    </source>
</evidence>
<dbReference type="CDD" id="cd08414">
    <property type="entry name" value="PBP2_LTTR_aromatics_like"/>
    <property type="match status" value="1"/>
</dbReference>
<protein>
    <submittedName>
        <fullName evidence="6">LysR family transcriptional regulator</fullName>
    </submittedName>
</protein>
<dbReference type="InterPro" id="IPR036390">
    <property type="entry name" value="WH_DNA-bd_sf"/>
</dbReference>
<name>A0A6I6MVS9_9ACTN</name>
<dbReference type="PROSITE" id="PS50931">
    <property type="entry name" value="HTH_LYSR"/>
    <property type="match status" value="1"/>
</dbReference>
<dbReference type="Proteomes" id="UP000436138">
    <property type="component" value="Chromosome"/>
</dbReference>
<dbReference type="AlphaFoldDB" id="A0A6I6MVS9"/>
<dbReference type="SUPFAM" id="SSF53850">
    <property type="entry name" value="Periplasmic binding protein-like II"/>
    <property type="match status" value="1"/>
</dbReference>
<dbReference type="PRINTS" id="PR00039">
    <property type="entry name" value="HTHLYSR"/>
</dbReference>
<dbReference type="EMBL" id="CP047020">
    <property type="protein sequence ID" value="QHA02379.1"/>
    <property type="molecule type" value="Genomic_DNA"/>
</dbReference>
<dbReference type="SUPFAM" id="SSF46785">
    <property type="entry name" value="Winged helix' DNA-binding domain"/>
    <property type="match status" value="1"/>
</dbReference>
<keyword evidence="7" id="KW-1185">Reference proteome</keyword>
<gene>
    <name evidence="6" type="ORF">GQF42_02895</name>
</gene>
<reference evidence="6 7" key="1">
    <citation type="submission" date="2019-12" db="EMBL/GenBank/DDBJ databases">
        <title>Streptomyces sp. strain T44 isolated from rhizosphere soil of Broussonetia papyrifera.</title>
        <authorList>
            <person name="Mo P."/>
        </authorList>
    </citation>
    <scope>NUCLEOTIDE SEQUENCE [LARGE SCALE GENOMIC DNA]</scope>
    <source>
        <strain evidence="6 7">T44</strain>
    </source>
</reference>
<proteinExistence type="inferred from homology"/>
<evidence type="ECO:0000256" key="3">
    <source>
        <dbReference type="ARBA" id="ARBA00023125"/>
    </source>
</evidence>
<dbReference type="RefSeq" id="WP_158917317.1">
    <property type="nucleotide sequence ID" value="NZ_CP047020.1"/>
</dbReference>
<dbReference type="Pfam" id="PF03466">
    <property type="entry name" value="LysR_substrate"/>
    <property type="match status" value="1"/>
</dbReference>
<sequence length="319" mass="34688">MELELRHLRLLRTVAEVGSISRAAAVLGYSQQSVSAQLQRIERHFGLPVFARGSSGVEPTSFGVDVLSQARDVLARMEVLGRHCPKDADPLPSAVRLAATNTPILPGMVARLKTRLPGVAIKVSSVYSSSEIVELLERDELDIALGVDYPGMELQHSDAVAHRGIVTEPTFVALPTGHRLGHRSEIVLGDLADEAWFLTPNDGAGWPEVFYTACHTAGFTPTTVHEYLGDRRQLQEMIANGLGVSMVQATTRPSPGVLVKPLAGTPLWCRYLLAWRRESLSEQLVDLVLSVASAAYGDLIASSPHAQAWLSRVYRPSRS</sequence>
<keyword evidence="3" id="KW-0238">DNA-binding</keyword>
<dbReference type="PANTHER" id="PTHR30346:SF30">
    <property type="entry name" value="SMALL NEUTRAL PROTEASE REGULATORY PROTEIN"/>
    <property type="match status" value="1"/>
</dbReference>
<evidence type="ECO:0000256" key="2">
    <source>
        <dbReference type="ARBA" id="ARBA00023015"/>
    </source>
</evidence>
<dbReference type="InterPro" id="IPR000847">
    <property type="entry name" value="LysR_HTH_N"/>
</dbReference>
<dbReference type="Pfam" id="PF00126">
    <property type="entry name" value="HTH_1"/>
    <property type="match status" value="1"/>
</dbReference>
<dbReference type="Gene3D" id="1.10.10.10">
    <property type="entry name" value="Winged helix-like DNA-binding domain superfamily/Winged helix DNA-binding domain"/>
    <property type="match status" value="1"/>
</dbReference>
<evidence type="ECO:0000313" key="6">
    <source>
        <dbReference type="EMBL" id="QHA02379.1"/>
    </source>
</evidence>
<dbReference type="InterPro" id="IPR036388">
    <property type="entry name" value="WH-like_DNA-bd_sf"/>
</dbReference>
<dbReference type="PANTHER" id="PTHR30346">
    <property type="entry name" value="TRANSCRIPTIONAL DUAL REGULATOR HCAR-RELATED"/>
    <property type="match status" value="1"/>
</dbReference>
<feature type="domain" description="HTH lysR-type" evidence="5">
    <location>
        <begin position="3"/>
        <end position="60"/>
    </location>
</feature>
<dbReference type="KEGG" id="sbro:GQF42_02895"/>
<comment type="similarity">
    <text evidence="1">Belongs to the LysR transcriptional regulatory family.</text>
</comment>
<dbReference type="GO" id="GO:0003700">
    <property type="term" value="F:DNA-binding transcription factor activity"/>
    <property type="evidence" value="ECO:0007669"/>
    <property type="project" value="InterPro"/>
</dbReference>
<evidence type="ECO:0000256" key="4">
    <source>
        <dbReference type="ARBA" id="ARBA00023163"/>
    </source>
</evidence>
<keyword evidence="2" id="KW-0805">Transcription regulation</keyword>
<evidence type="ECO:0000256" key="1">
    <source>
        <dbReference type="ARBA" id="ARBA00009437"/>
    </source>
</evidence>
<dbReference type="InterPro" id="IPR005119">
    <property type="entry name" value="LysR_subst-bd"/>
</dbReference>